<dbReference type="EMBL" id="CP013614">
    <property type="protein sequence ID" value="ALS01358.1"/>
    <property type="molecule type" value="Genomic_DNA"/>
</dbReference>
<dbReference type="GO" id="GO:0006355">
    <property type="term" value="P:regulation of DNA-templated transcription"/>
    <property type="evidence" value="ECO:0007669"/>
    <property type="project" value="InterPro"/>
</dbReference>
<reference evidence="7 9" key="1">
    <citation type="submission" date="2014-12" db="EMBL/GenBank/DDBJ databases">
        <title>Draft genome sequences of 29 type strains of Enterococci.</title>
        <authorList>
            <person name="Zhong Z."/>
            <person name="Sun Z."/>
            <person name="Liu W."/>
            <person name="Zhang W."/>
            <person name="Zhang H."/>
        </authorList>
    </citation>
    <scope>NUCLEOTIDE SEQUENCE [LARGE SCALE GENOMIC DNA]</scope>
    <source>
        <strain evidence="7 9">DSM 22801</strain>
    </source>
</reference>
<feature type="DNA-binding region" description="OmpR/PhoB-type" evidence="4">
    <location>
        <begin position="130"/>
        <end position="232"/>
    </location>
</feature>
<evidence type="ECO:0000256" key="1">
    <source>
        <dbReference type="ARBA" id="ARBA00023015"/>
    </source>
</evidence>
<dbReference type="PROSITE" id="PS51755">
    <property type="entry name" value="OMPR_PHOB"/>
    <property type="match status" value="1"/>
</dbReference>
<dbReference type="GO" id="GO:0000160">
    <property type="term" value="P:phosphorelay signal transduction system"/>
    <property type="evidence" value="ECO:0007669"/>
    <property type="project" value="InterPro"/>
</dbReference>
<evidence type="ECO:0000313" key="6">
    <source>
        <dbReference type="EMBL" id="ALS01358.1"/>
    </source>
</evidence>
<evidence type="ECO:0000313" key="9">
    <source>
        <dbReference type="Proteomes" id="UP000183039"/>
    </source>
</evidence>
<evidence type="ECO:0000256" key="2">
    <source>
        <dbReference type="ARBA" id="ARBA00023125"/>
    </source>
</evidence>
<keyword evidence="1" id="KW-0805">Transcription regulation</keyword>
<dbReference type="SUPFAM" id="SSF46894">
    <property type="entry name" value="C-terminal effector domain of the bipartite response regulators"/>
    <property type="match status" value="1"/>
</dbReference>
<sequence>MHTIGYLALSEIKENTTINYLEENGWKVFEITVNEPDILEIQVDALVILEATMALTCSWLIELRKHFNGPIYLLSMENDSYSKVTYLHLGVEACFPADIDNEEFFLTLGNLLTSYQTNKLIQNSALLKKKDPVQTGVIQLIPSNLSVIIEGEKVIDLTKKEFQIMKILYDNSCRAISYEELSEKMWSTKLEKRDQNNRIANLIFHLRNKIEKSPDQPQFIKTVRSVGYVLNDS</sequence>
<dbReference type="InterPro" id="IPR036388">
    <property type="entry name" value="WH-like_DNA-bd_sf"/>
</dbReference>
<evidence type="ECO:0000256" key="3">
    <source>
        <dbReference type="ARBA" id="ARBA00023163"/>
    </source>
</evidence>
<dbReference type="SMART" id="SM00862">
    <property type="entry name" value="Trans_reg_C"/>
    <property type="match status" value="1"/>
</dbReference>
<organism evidence="7 9">
    <name type="scientific">Enterococcus silesiacus</name>
    <dbReference type="NCBI Taxonomy" id="332949"/>
    <lineage>
        <taxon>Bacteria</taxon>
        <taxon>Bacillati</taxon>
        <taxon>Bacillota</taxon>
        <taxon>Bacilli</taxon>
        <taxon>Lactobacillales</taxon>
        <taxon>Enterococcaceae</taxon>
        <taxon>Enterococcus</taxon>
    </lineage>
</organism>
<dbReference type="CDD" id="cd00383">
    <property type="entry name" value="trans_reg_C"/>
    <property type="match status" value="1"/>
</dbReference>
<reference evidence="6 8" key="2">
    <citation type="submission" date="2015-12" db="EMBL/GenBank/DDBJ databases">
        <authorList>
            <person name="Lauer A."/>
            <person name="Humrighouse B."/>
            <person name="Loparev V."/>
            <person name="Shewmaker P.L."/>
            <person name="Whitney A.M."/>
            <person name="McLaughlin R.W."/>
        </authorList>
    </citation>
    <scope>NUCLEOTIDE SEQUENCE [LARGE SCALE GENOMIC DNA]</scope>
    <source>
        <strain evidence="6 8">LMG 23085</strain>
    </source>
</reference>
<feature type="domain" description="OmpR/PhoB-type" evidence="5">
    <location>
        <begin position="130"/>
        <end position="232"/>
    </location>
</feature>
<dbReference type="Proteomes" id="UP000065511">
    <property type="component" value="Chromosome"/>
</dbReference>
<dbReference type="KEGG" id="ess:ATZ33_08255"/>
<proteinExistence type="predicted"/>
<dbReference type="InterPro" id="IPR001867">
    <property type="entry name" value="OmpR/PhoB-type_DNA-bd"/>
</dbReference>
<keyword evidence="8" id="KW-1185">Reference proteome</keyword>
<dbReference type="RefSeq" id="WP_071878771.1">
    <property type="nucleotide sequence ID" value="NZ_JXLC01000025.1"/>
</dbReference>
<evidence type="ECO:0000256" key="4">
    <source>
        <dbReference type="PROSITE-ProRule" id="PRU01091"/>
    </source>
</evidence>
<dbReference type="Pfam" id="PF00486">
    <property type="entry name" value="Trans_reg_C"/>
    <property type="match status" value="1"/>
</dbReference>
<keyword evidence="2 4" id="KW-0238">DNA-binding</keyword>
<dbReference type="Proteomes" id="UP000183039">
    <property type="component" value="Unassembled WGS sequence"/>
</dbReference>
<accession>A0A0S3KAT5</accession>
<dbReference type="Gene3D" id="1.10.10.10">
    <property type="entry name" value="Winged helix-like DNA-binding domain superfamily/Winged helix DNA-binding domain"/>
    <property type="match status" value="1"/>
</dbReference>
<protein>
    <recommendedName>
        <fullName evidence="5">OmpR/PhoB-type domain-containing protein</fullName>
    </recommendedName>
</protein>
<name>A0A0S3KAT5_9ENTE</name>
<dbReference type="GO" id="GO:0003677">
    <property type="term" value="F:DNA binding"/>
    <property type="evidence" value="ECO:0007669"/>
    <property type="project" value="UniProtKB-UniRule"/>
</dbReference>
<gene>
    <name evidence="6" type="ORF">ATZ33_08255</name>
    <name evidence="7" type="ORF">RV15_GL001780</name>
</gene>
<dbReference type="AlphaFoldDB" id="A0A0S3KAT5"/>
<evidence type="ECO:0000313" key="8">
    <source>
        <dbReference type="Proteomes" id="UP000065511"/>
    </source>
</evidence>
<keyword evidence="3" id="KW-0804">Transcription</keyword>
<dbReference type="InterPro" id="IPR016032">
    <property type="entry name" value="Sig_transdc_resp-reg_C-effctor"/>
</dbReference>
<evidence type="ECO:0000259" key="5">
    <source>
        <dbReference type="PROSITE" id="PS51755"/>
    </source>
</evidence>
<dbReference type="EMBL" id="JXLC01000025">
    <property type="protein sequence ID" value="OJG88595.1"/>
    <property type="molecule type" value="Genomic_DNA"/>
</dbReference>
<evidence type="ECO:0000313" key="7">
    <source>
        <dbReference type="EMBL" id="OJG88595.1"/>
    </source>
</evidence>
<dbReference type="OrthoDB" id="9787103at2"/>